<evidence type="ECO:0000313" key="4">
    <source>
        <dbReference type="Proteomes" id="UP000256485"/>
    </source>
</evidence>
<dbReference type="InterPro" id="IPR009061">
    <property type="entry name" value="DNA-bd_dom_put_sf"/>
</dbReference>
<dbReference type="PANTHER" id="PTHR30204:SF93">
    <property type="entry name" value="HTH MERR-TYPE DOMAIN-CONTAINING PROTEIN"/>
    <property type="match status" value="1"/>
</dbReference>
<organism evidence="3 4">
    <name type="scientific">Thermasporomyces composti</name>
    <dbReference type="NCBI Taxonomy" id="696763"/>
    <lineage>
        <taxon>Bacteria</taxon>
        <taxon>Bacillati</taxon>
        <taxon>Actinomycetota</taxon>
        <taxon>Actinomycetes</taxon>
        <taxon>Propionibacteriales</taxon>
        <taxon>Nocardioidaceae</taxon>
        <taxon>Thermasporomyces</taxon>
    </lineage>
</organism>
<name>A0A3D9V866_THECX</name>
<dbReference type="SUPFAM" id="SSF46955">
    <property type="entry name" value="Putative DNA-binding domain"/>
    <property type="match status" value="1"/>
</dbReference>
<dbReference type="InterPro" id="IPR000551">
    <property type="entry name" value="MerR-type_HTH_dom"/>
</dbReference>
<dbReference type="SMART" id="SM00422">
    <property type="entry name" value="HTH_MERR"/>
    <property type="match status" value="1"/>
</dbReference>
<evidence type="ECO:0000256" key="1">
    <source>
        <dbReference type="ARBA" id="ARBA00023125"/>
    </source>
</evidence>
<reference evidence="3 4" key="1">
    <citation type="submission" date="2018-08" db="EMBL/GenBank/DDBJ databases">
        <title>Sequencing the genomes of 1000 actinobacteria strains.</title>
        <authorList>
            <person name="Klenk H.-P."/>
        </authorList>
    </citation>
    <scope>NUCLEOTIDE SEQUENCE [LARGE SCALE GENOMIC DNA]</scope>
    <source>
        <strain evidence="3 4">DSM 22891</strain>
    </source>
</reference>
<protein>
    <submittedName>
        <fullName evidence="3">DNA-binding transcriptional MerR regulator</fullName>
    </submittedName>
</protein>
<comment type="caution">
    <text evidence="3">The sequence shown here is derived from an EMBL/GenBank/DDBJ whole genome shotgun (WGS) entry which is preliminary data.</text>
</comment>
<dbReference type="Gene3D" id="1.10.1660.10">
    <property type="match status" value="1"/>
</dbReference>
<dbReference type="PROSITE" id="PS50937">
    <property type="entry name" value="HTH_MERR_2"/>
    <property type="match status" value="1"/>
</dbReference>
<dbReference type="PANTHER" id="PTHR30204">
    <property type="entry name" value="REDOX-CYCLING DRUG-SENSING TRANSCRIPTIONAL ACTIVATOR SOXR"/>
    <property type="match status" value="1"/>
</dbReference>
<dbReference type="GO" id="GO:0003677">
    <property type="term" value="F:DNA binding"/>
    <property type="evidence" value="ECO:0007669"/>
    <property type="project" value="UniProtKB-KW"/>
</dbReference>
<accession>A0A3D9V866</accession>
<gene>
    <name evidence="3" type="ORF">DFJ64_2338</name>
</gene>
<dbReference type="AlphaFoldDB" id="A0A3D9V866"/>
<feature type="domain" description="HTH merR-type" evidence="2">
    <location>
        <begin position="23"/>
        <end position="91"/>
    </location>
</feature>
<dbReference type="Proteomes" id="UP000256485">
    <property type="component" value="Unassembled WGS sequence"/>
</dbReference>
<dbReference type="GO" id="GO:0003700">
    <property type="term" value="F:DNA-binding transcription factor activity"/>
    <property type="evidence" value="ECO:0007669"/>
    <property type="project" value="InterPro"/>
</dbReference>
<dbReference type="InterPro" id="IPR047057">
    <property type="entry name" value="MerR_fam"/>
</dbReference>
<evidence type="ECO:0000259" key="2">
    <source>
        <dbReference type="PROSITE" id="PS50937"/>
    </source>
</evidence>
<keyword evidence="4" id="KW-1185">Reference proteome</keyword>
<proteinExistence type="predicted"/>
<dbReference type="EMBL" id="QTUC01000001">
    <property type="protein sequence ID" value="REF36903.1"/>
    <property type="molecule type" value="Genomic_DNA"/>
</dbReference>
<dbReference type="Pfam" id="PF13411">
    <property type="entry name" value="MerR_1"/>
    <property type="match status" value="1"/>
</dbReference>
<sequence>MQLPCDCGETTVRLPIDDPQAPVFTIGQVSEMLQVKQAFLRRLDQEGVVSPARSEGGQRRYSRDQIDQVAQVCSLVAEGLTLAGVRRVIELQTRVAALEAELARERARHTQGRSSGE</sequence>
<keyword evidence="1 3" id="KW-0238">DNA-binding</keyword>
<evidence type="ECO:0000313" key="3">
    <source>
        <dbReference type="EMBL" id="REF36903.1"/>
    </source>
</evidence>